<keyword evidence="3" id="KW-0479">Metal-binding</keyword>
<dbReference type="Proteomes" id="UP000319023">
    <property type="component" value="Unassembled WGS sequence"/>
</dbReference>
<dbReference type="InterPro" id="IPR019734">
    <property type="entry name" value="TPR_rpt"/>
</dbReference>
<name>A0A520LTZ3_9GAMM</name>
<keyword evidence="2" id="KW-0645">Protease</keyword>
<dbReference type="GO" id="GO:0004222">
    <property type="term" value="F:metalloendopeptidase activity"/>
    <property type="evidence" value="ECO:0007669"/>
    <property type="project" value="InterPro"/>
</dbReference>
<proteinExistence type="predicted"/>
<organism evidence="9 10">
    <name type="scientific">SAR86 cluster bacterium</name>
    <dbReference type="NCBI Taxonomy" id="2030880"/>
    <lineage>
        <taxon>Bacteria</taxon>
        <taxon>Pseudomonadati</taxon>
        <taxon>Pseudomonadota</taxon>
        <taxon>Gammaproteobacteria</taxon>
        <taxon>SAR86 cluster</taxon>
    </lineage>
</organism>
<dbReference type="Pfam" id="PF01435">
    <property type="entry name" value="Peptidase_M48"/>
    <property type="match status" value="1"/>
</dbReference>
<evidence type="ECO:0000256" key="3">
    <source>
        <dbReference type="ARBA" id="ARBA00022723"/>
    </source>
</evidence>
<evidence type="ECO:0000256" key="6">
    <source>
        <dbReference type="ARBA" id="ARBA00023049"/>
    </source>
</evidence>
<keyword evidence="4" id="KW-0378">Hydrolase</keyword>
<keyword evidence="6" id="KW-0482">Metalloprotease</keyword>
<comment type="cofactor">
    <cofactor evidence="1">
        <name>Zn(2+)</name>
        <dbReference type="ChEBI" id="CHEBI:29105"/>
    </cofactor>
</comment>
<reference evidence="9 10" key="1">
    <citation type="submission" date="2019-02" db="EMBL/GenBank/DDBJ databases">
        <title>Prokaryotic population dynamics and viral predation in marine succession experiment using metagenomics: the confinement effect.</title>
        <authorList>
            <person name="Haro-Moreno J.M."/>
            <person name="Rodriguez-Valera F."/>
            <person name="Lopez-Perez M."/>
        </authorList>
    </citation>
    <scope>NUCLEOTIDE SEQUENCE [LARGE SCALE GENOMIC DNA]</scope>
    <source>
        <strain evidence="9">MED-G168</strain>
    </source>
</reference>
<sequence>MLIQRSFFLFLFISLLVFSQEKDLNLPNLGDRVSGVISLEQERILGQGFLEQVYAQAPLINDPIIQEYTELLIYKLSETSQVKDRQFTIVLIDEKSLNAFAAPGGVIGVNGGLFLNAGNEAQLASVLGHELAHLSQRHFARNVLRGRDTNLASSLVMVSAIALAIISNNPTAFITGPAALQQQQLRYSRIFEREADRYGFNNLIAAGYDPAGMGQMFENMAKVRKLAGDNPPEFLLTHPITSSRVSDAFNAADQIEFTGGKKNTINFEFIKGRLKARYNSLSPQAAVRYFKKLYEDTPSNENKYAYISALQSNGQTDQALNVMNEILKKFPKNLILNTTKSEILLSGQRLSNAQKNIEQVLNISPGNYPASIMKAKILSSKKEFIKAEEILRDLLISKNRDPGLWMQLSEVQRAGKNIVGYHLSRGEYYTLIGDFDNALNQFQFALSLSGNSFQTSETIMTKIKFAKERLGRRRGF</sequence>
<evidence type="ECO:0000313" key="9">
    <source>
        <dbReference type="EMBL" id="RZO12471.1"/>
    </source>
</evidence>
<accession>A0A520LTZ3</accession>
<dbReference type="InterPro" id="IPR011990">
    <property type="entry name" value="TPR-like_helical_dom_sf"/>
</dbReference>
<dbReference type="InterPro" id="IPR051156">
    <property type="entry name" value="Mito/Outer_Membr_Metalloprot"/>
</dbReference>
<evidence type="ECO:0000256" key="2">
    <source>
        <dbReference type="ARBA" id="ARBA00022670"/>
    </source>
</evidence>
<protein>
    <submittedName>
        <fullName evidence="9">M48 family peptidase</fullName>
    </submittedName>
</protein>
<dbReference type="Gene3D" id="1.25.40.10">
    <property type="entry name" value="Tetratricopeptide repeat domain"/>
    <property type="match status" value="1"/>
</dbReference>
<evidence type="ECO:0000313" key="10">
    <source>
        <dbReference type="Proteomes" id="UP000319023"/>
    </source>
</evidence>
<keyword evidence="7" id="KW-0802">TPR repeat</keyword>
<dbReference type="AlphaFoldDB" id="A0A520LTZ3"/>
<dbReference type="Gene3D" id="3.30.2010.10">
    <property type="entry name" value="Metalloproteases ('zincins'), catalytic domain"/>
    <property type="match status" value="1"/>
</dbReference>
<dbReference type="SUPFAM" id="SSF48452">
    <property type="entry name" value="TPR-like"/>
    <property type="match status" value="1"/>
</dbReference>
<dbReference type="PROSITE" id="PS50005">
    <property type="entry name" value="TPR"/>
    <property type="match status" value="1"/>
</dbReference>
<keyword evidence="5" id="KW-0862">Zinc</keyword>
<dbReference type="GO" id="GO:0046872">
    <property type="term" value="F:metal ion binding"/>
    <property type="evidence" value="ECO:0007669"/>
    <property type="project" value="UniProtKB-KW"/>
</dbReference>
<dbReference type="PANTHER" id="PTHR22726:SF1">
    <property type="entry name" value="METALLOENDOPEPTIDASE OMA1, MITOCHONDRIAL"/>
    <property type="match status" value="1"/>
</dbReference>
<evidence type="ECO:0000256" key="5">
    <source>
        <dbReference type="ARBA" id="ARBA00022833"/>
    </source>
</evidence>
<evidence type="ECO:0000256" key="1">
    <source>
        <dbReference type="ARBA" id="ARBA00001947"/>
    </source>
</evidence>
<evidence type="ECO:0000256" key="7">
    <source>
        <dbReference type="PROSITE-ProRule" id="PRU00339"/>
    </source>
</evidence>
<dbReference type="GO" id="GO:0051603">
    <property type="term" value="P:proteolysis involved in protein catabolic process"/>
    <property type="evidence" value="ECO:0007669"/>
    <property type="project" value="TreeGrafter"/>
</dbReference>
<evidence type="ECO:0000256" key="4">
    <source>
        <dbReference type="ARBA" id="ARBA00022801"/>
    </source>
</evidence>
<feature type="repeat" description="TPR" evidence="7">
    <location>
        <begin position="419"/>
        <end position="452"/>
    </location>
</feature>
<evidence type="ECO:0000259" key="8">
    <source>
        <dbReference type="Pfam" id="PF01435"/>
    </source>
</evidence>
<dbReference type="GO" id="GO:0016020">
    <property type="term" value="C:membrane"/>
    <property type="evidence" value="ECO:0007669"/>
    <property type="project" value="TreeGrafter"/>
</dbReference>
<feature type="domain" description="Peptidase M48" evidence="8">
    <location>
        <begin position="72"/>
        <end position="247"/>
    </location>
</feature>
<dbReference type="EMBL" id="SHBN01000003">
    <property type="protein sequence ID" value="RZO12471.1"/>
    <property type="molecule type" value="Genomic_DNA"/>
</dbReference>
<dbReference type="PANTHER" id="PTHR22726">
    <property type="entry name" value="METALLOENDOPEPTIDASE OMA1"/>
    <property type="match status" value="1"/>
</dbReference>
<comment type="caution">
    <text evidence="9">The sequence shown here is derived from an EMBL/GenBank/DDBJ whole genome shotgun (WGS) entry which is preliminary data.</text>
</comment>
<dbReference type="InterPro" id="IPR001915">
    <property type="entry name" value="Peptidase_M48"/>
</dbReference>
<gene>
    <name evidence="9" type="ORF">EVB01_00400</name>
</gene>